<reference evidence="2" key="1">
    <citation type="submission" date="2018-05" db="EMBL/GenBank/DDBJ databases">
        <authorList>
            <person name="Lanie J.A."/>
            <person name="Ng W.-L."/>
            <person name="Kazmierczak K.M."/>
            <person name="Andrzejewski T.M."/>
            <person name="Davidsen T.M."/>
            <person name="Wayne K.J."/>
            <person name="Tettelin H."/>
            <person name="Glass J.I."/>
            <person name="Rusch D."/>
            <person name="Podicherti R."/>
            <person name="Tsui H.-C.T."/>
            <person name="Winkler M.E."/>
        </authorList>
    </citation>
    <scope>NUCLEOTIDE SEQUENCE</scope>
</reference>
<evidence type="ECO:0000313" key="2">
    <source>
        <dbReference type="EMBL" id="SVA00136.1"/>
    </source>
</evidence>
<feature type="region of interest" description="Disordered" evidence="1">
    <location>
        <begin position="40"/>
        <end position="64"/>
    </location>
</feature>
<sequence>MVIIINKDASRVLNPTRTNNVSIPSLTAAKNPNNTCPKEIPNIDKTAPPNQSHVSVPAVILSMP</sequence>
<organism evidence="2">
    <name type="scientific">marine metagenome</name>
    <dbReference type="NCBI Taxonomy" id="408172"/>
    <lineage>
        <taxon>unclassified sequences</taxon>
        <taxon>metagenomes</taxon>
        <taxon>ecological metagenomes</taxon>
    </lineage>
</organism>
<name>A0A381S7U7_9ZZZZ</name>
<dbReference type="AlphaFoldDB" id="A0A381S7U7"/>
<gene>
    <name evidence="2" type="ORF">METZ01_LOCUS52990</name>
</gene>
<accession>A0A381S7U7</accession>
<proteinExistence type="predicted"/>
<dbReference type="EMBL" id="UINC01002771">
    <property type="protein sequence ID" value="SVA00136.1"/>
    <property type="molecule type" value="Genomic_DNA"/>
</dbReference>
<evidence type="ECO:0000256" key="1">
    <source>
        <dbReference type="SAM" id="MobiDB-lite"/>
    </source>
</evidence>
<protein>
    <submittedName>
        <fullName evidence="2">Uncharacterized protein</fullName>
    </submittedName>
</protein>